<keyword evidence="3" id="KW-1133">Transmembrane helix</keyword>
<dbReference type="Pfam" id="PF01484">
    <property type="entry name" value="Col_cuticle_N"/>
    <property type="match status" value="1"/>
</dbReference>
<keyword evidence="3" id="KW-0472">Membrane</keyword>
<evidence type="ECO:0000313" key="5">
    <source>
        <dbReference type="Proteomes" id="UP000046395"/>
    </source>
</evidence>
<dbReference type="InterPro" id="IPR008160">
    <property type="entry name" value="Collagen"/>
</dbReference>
<feature type="transmembrane region" description="Helical" evidence="3">
    <location>
        <begin position="78"/>
        <end position="102"/>
    </location>
</feature>
<keyword evidence="1" id="KW-0677">Repeat</keyword>
<evidence type="ECO:0000259" key="4">
    <source>
        <dbReference type="SMART" id="SM01088"/>
    </source>
</evidence>
<name>A0A5S6Q6Y9_TRIMR</name>
<organism evidence="5 6">
    <name type="scientific">Trichuris muris</name>
    <name type="common">Mouse whipworm</name>
    <dbReference type="NCBI Taxonomy" id="70415"/>
    <lineage>
        <taxon>Eukaryota</taxon>
        <taxon>Metazoa</taxon>
        <taxon>Ecdysozoa</taxon>
        <taxon>Nematoda</taxon>
        <taxon>Enoplea</taxon>
        <taxon>Dorylaimia</taxon>
        <taxon>Trichinellida</taxon>
        <taxon>Trichuridae</taxon>
        <taxon>Trichuris</taxon>
    </lineage>
</organism>
<dbReference type="AlphaFoldDB" id="A0A5S6Q6Y9"/>
<feature type="compositionally biased region" description="Basic and acidic residues" evidence="2">
    <location>
        <begin position="175"/>
        <end position="185"/>
    </location>
</feature>
<dbReference type="GO" id="GO:0042302">
    <property type="term" value="F:structural constituent of cuticle"/>
    <property type="evidence" value="ECO:0007669"/>
    <property type="project" value="InterPro"/>
</dbReference>
<dbReference type="InterPro" id="IPR002486">
    <property type="entry name" value="Col_cuticle_N"/>
</dbReference>
<evidence type="ECO:0000256" key="3">
    <source>
        <dbReference type="SAM" id="Phobius"/>
    </source>
</evidence>
<proteinExistence type="predicted"/>
<accession>A0A5S6Q6Y9</accession>
<dbReference type="PANTHER" id="PTHR24637">
    <property type="entry name" value="COLLAGEN"/>
    <property type="match status" value="1"/>
</dbReference>
<feature type="compositionally biased region" description="Pro residues" evidence="2">
    <location>
        <begin position="239"/>
        <end position="255"/>
    </location>
</feature>
<evidence type="ECO:0000256" key="2">
    <source>
        <dbReference type="SAM" id="MobiDB-lite"/>
    </source>
</evidence>
<evidence type="ECO:0000256" key="1">
    <source>
        <dbReference type="ARBA" id="ARBA00022737"/>
    </source>
</evidence>
<feature type="compositionally biased region" description="Low complexity" evidence="2">
    <location>
        <begin position="285"/>
        <end position="300"/>
    </location>
</feature>
<dbReference type="STRING" id="70415.A0A5S6Q6Y9"/>
<dbReference type="WBParaSite" id="TMUE_1000002948.1">
    <property type="protein sequence ID" value="TMUE_1000002948.1"/>
    <property type="gene ID" value="WBGene00294780"/>
</dbReference>
<feature type="compositionally biased region" description="Low complexity" evidence="2">
    <location>
        <begin position="212"/>
        <end position="222"/>
    </location>
</feature>
<protein>
    <submittedName>
        <fullName evidence="6">Col_cuticle_N domain-containing protein</fullName>
    </submittedName>
</protein>
<dbReference type="Proteomes" id="UP000046395">
    <property type="component" value="Unassembled WGS sequence"/>
</dbReference>
<keyword evidence="5" id="KW-1185">Reference proteome</keyword>
<feature type="compositionally biased region" description="Low complexity" evidence="2">
    <location>
        <begin position="311"/>
        <end position="321"/>
    </location>
</feature>
<feature type="compositionally biased region" description="Gly residues" evidence="2">
    <location>
        <begin position="301"/>
        <end position="310"/>
    </location>
</feature>
<reference evidence="6" key="1">
    <citation type="submission" date="2019-12" db="UniProtKB">
        <authorList>
            <consortium name="WormBaseParasite"/>
        </authorList>
    </citation>
    <scope>IDENTIFICATION</scope>
</reference>
<dbReference type="Pfam" id="PF01391">
    <property type="entry name" value="Collagen"/>
    <property type="match status" value="2"/>
</dbReference>
<feature type="region of interest" description="Disordered" evidence="2">
    <location>
        <begin position="157"/>
        <end position="340"/>
    </location>
</feature>
<sequence length="355" mass="36101">MSNSSEDKFTKADNLDGKRVCRRAAERRNESRLKSHTSFPCAPELIFRYYLFPSDAVQAQLPRFTLPIASVMPTQADYAATFAITLSILAILATLVTLPVIFHRGANLQSNMEREMSSFRVLSEEAMVKAIELNHYSVKSRKARQVDAGLCECHDENTCPRGPPGPPGAPGKAGDPGKRGAKGETGKPGVVPDIGARPPESCRVCMPGEKGIPGQRGMRGPQGPKGPPGPLGPDGKPGFPGPAGPMGPPGPPGEPGPQGEHGDNGPDGVLGSKGETGPQGPPGAPGQQGTPGKPGSPGKNGPSGGTGPTGAPGAPGAAGTPGVAGSQGPPGGPGKDAQYCACPQRTSAAAMKRTL</sequence>
<keyword evidence="3" id="KW-0812">Transmembrane</keyword>
<dbReference type="SMART" id="SM01088">
    <property type="entry name" value="Col_cuticle_N"/>
    <property type="match status" value="1"/>
</dbReference>
<feature type="domain" description="Nematode cuticle collagen N-terminal" evidence="4">
    <location>
        <begin position="78"/>
        <end position="130"/>
    </location>
</feature>
<evidence type="ECO:0000313" key="6">
    <source>
        <dbReference type="WBParaSite" id="TMUE_1000002948.1"/>
    </source>
</evidence>